<reference evidence="2 3" key="1">
    <citation type="submission" date="2020-02" db="EMBL/GenBank/DDBJ databases">
        <authorList>
            <person name="Ferguson B K."/>
        </authorList>
    </citation>
    <scope>NUCLEOTIDE SEQUENCE [LARGE SCALE GENOMIC DNA]</scope>
</reference>
<evidence type="ECO:0000313" key="2">
    <source>
        <dbReference type="EMBL" id="CAB0041113.1"/>
    </source>
</evidence>
<evidence type="ECO:0000256" key="1">
    <source>
        <dbReference type="SAM" id="MobiDB-lite"/>
    </source>
</evidence>
<keyword evidence="3" id="KW-1185">Reference proteome</keyword>
<proteinExistence type="predicted"/>
<dbReference type="EMBL" id="CADCXV010001090">
    <property type="protein sequence ID" value="CAB0041113.1"/>
    <property type="molecule type" value="Genomic_DNA"/>
</dbReference>
<dbReference type="AlphaFoldDB" id="A0A6H5IVJ9"/>
<dbReference type="Proteomes" id="UP000479190">
    <property type="component" value="Unassembled WGS sequence"/>
</dbReference>
<name>A0A6H5IVJ9_9HYME</name>
<gene>
    <name evidence="2" type="ORF">TBRA_LOCUS12794</name>
</gene>
<accession>A0A6H5IVJ9</accession>
<sequence>MDIAASSGADHHQCSTSAARRSRQRQHDRQNYILMRAATIAAAGEVKDSQMEAFRRDPIGVRACFQTLARIAHLCIASESDFLTASCHRIARTTEKSLRFYMSLSARCIYVFRQAIIALAKRNLQLVTRSTAAEREAKDRGLQKDSVNIYGHTRNIAELRENIAELREIPTDYHGISRNSAEYHGIARKYHGISRNSAEYHGIPRGDYAEYHGIPRKTTEYHGISRNTTELRGIRGMPWNDAERRVRNTKHLYKTSKPYRVKATSRDDKELREGDDFSSVAVCFAHAFVSRRAAAAASARMQSRYVGRRADISICRTLRADDRAGIHRDSRKKAAYCCDRIYGRDHLADATLGYAAESSSTVDPRLCAPR</sequence>
<organism evidence="2 3">
    <name type="scientific">Trichogramma brassicae</name>
    <dbReference type="NCBI Taxonomy" id="86971"/>
    <lineage>
        <taxon>Eukaryota</taxon>
        <taxon>Metazoa</taxon>
        <taxon>Ecdysozoa</taxon>
        <taxon>Arthropoda</taxon>
        <taxon>Hexapoda</taxon>
        <taxon>Insecta</taxon>
        <taxon>Pterygota</taxon>
        <taxon>Neoptera</taxon>
        <taxon>Endopterygota</taxon>
        <taxon>Hymenoptera</taxon>
        <taxon>Apocrita</taxon>
        <taxon>Proctotrupomorpha</taxon>
        <taxon>Chalcidoidea</taxon>
        <taxon>Trichogrammatidae</taxon>
        <taxon>Trichogramma</taxon>
    </lineage>
</organism>
<feature type="region of interest" description="Disordered" evidence="1">
    <location>
        <begin position="1"/>
        <end position="27"/>
    </location>
</feature>
<protein>
    <submittedName>
        <fullName evidence="2">Uncharacterized protein</fullName>
    </submittedName>
</protein>
<evidence type="ECO:0000313" key="3">
    <source>
        <dbReference type="Proteomes" id="UP000479190"/>
    </source>
</evidence>